<evidence type="ECO:0000313" key="2">
    <source>
        <dbReference type="Proteomes" id="UP000054270"/>
    </source>
</evidence>
<name>A0A0D2L1D0_HYPSF</name>
<dbReference type="OrthoDB" id="3063676at2759"/>
<keyword evidence="2" id="KW-1185">Reference proteome</keyword>
<accession>A0A0D2L1D0</accession>
<gene>
    <name evidence="1" type="ORF">HYPSUDRAFT_784666</name>
</gene>
<dbReference type="OMA" id="HINALPW"/>
<dbReference type="Proteomes" id="UP000054270">
    <property type="component" value="Unassembled WGS sequence"/>
</dbReference>
<evidence type="ECO:0008006" key="3">
    <source>
        <dbReference type="Google" id="ProtNLM"/>
    </source>
</evidence>
<proteinExistence type="predicted"/>
<reference evidence="2" key="1">
    <citation type="submission" date="2014-04" db="EMBL/GenBank/DDBJ databases">
        <title>Evolutionary Origins and Diversification of the Mycorrhizal Mutualists.</title>
        <authorList>
            <consortium name="DOE Joint Genome Institute"/>
            <consortium name="Mycorrhizal Genomics Consortium"/>
            <person name="Kohler A."/>
            <person name="Kuo A."/>
            <person name="Nagy L.G."/>
            <person name="Floudas D."/>
            <person name="Copeland A."/>
            <person name="Barry K.W."/>
            <person name="Cichocki N."/>
            <person name="Veneault-Fourrey C."/>
            <person name="LaButti K."/>
            <person name="Lindquist E.A."/>
            <person name="Lipzen A."/>
            <person name="Lundell T."/>
            <person name="Morin E."/>
            <person name="Murat C."/>
            <person name="Riley R."/>
            <person name="Ohm R."/>
            <person name="Sun H."/>
            <person name="Tunlid A."/>
            <person name="Henrissat B."/>
            <person name="Grigoriev I.V."/>
            <person name="Hibbett D.S."/>
            <person name="Martin F."/>
        </authorList>
    </citation>
    <scope>NUCLEOTIDE SEQUENCE [LARGE SCALE GENOMIC DNA]</scope>
    <source>
        <strain evidence="2">FD-334 SS-4</strain>
    </source>
</reference>
<dbReference type="EMBL" id="KN817566">
    <property type="protein sequence ID" value="KJA20522.1"/>
    <property type="molecule type" value="Genomic_DNA"/>
</dbReference>
<dbReference type="AlphaFoldDB" id="A0A0D2L1D0"/>
<sequence length="397" mass="42298">MAPTLDKEPLSLTRICSWWRAVARAVPELWTAVSGGQDWTARTTPGVLRVWLAHLATAGGPAGGPVDLYLAHARPTPPDPREAAHLTRVLRLFLDRAHLPCLRALCLRLESGMLIELRTLLRTAKGGSPAAQLEEADLTFALNTGSRAAEINVLIGWLSTLPRLRRLRWVYLPSARSYEGIHINALPWGALKEVLVRFPMSLATGLACIARCTAATTIALEVLGWADDEDGPDPGPTPVMLPAVASLTLVGTDAAADHLLAHLTLPALRHLAVRTLPGARPAPRTAALGALLARSQCPLEALVLRAPTAPAPAPCALFALPGIARLRVLDVVYNGYHECVRVFLAGGGGAGLAARGVPRVMVWVEGAPAWEEHVGWTDVLPAGAVLSEIYECVDRGD</sequence>
<protein>
    <recommendedName>
        <fullName evidence="3">F-box domain-containing protein</fullName>
    </recommendedName>
</protein>
<organism evidence="1 2">
    <name type="scientific">Hypholoma sublateritium (strain FD-334 SS-4)</name>
    <dbReference type="NCBI Taxonomy" id="945553"/>
    <lineage>
        <taxon>Eukaryota</taxon>
        <taxon>Fungi</taxon>
        <taxon>Dikarya</taxon>
        <taxon>Basidiomycota</taxon>
        <taxon>Agaricomycotina</taxon>
        <taxon>Agaricomycetes</taxon>
        <taxon>Agaricomycetidae</taxon>
        <taxon>Agaricales</taxon>
        <taxon>Agaricineae</taxon>
        <taxon>Strophariaceae</taxon>
        <taxon>Hypholoma</taxon>
    </lineage>
</organism>
<evidence type="ECO:0000313" key="1">
    <source>
        <dbReference type="EMBL" id="KJA20522.1"/>
    </source>
</evidence>